<proteinExistence type="inferred from homology"/>
<dbReference type="Pfam" id="PF00452">
    <property type="entry name" value="Bcl-2"/>
    <property type="match status" value="1"/>
</dbReference>
<evidence type="ECO:0000256" key="2">
    <source>
        <dbReference type="ARBA" id="ARBA00009458"/>
    </source>
</evidence>
<evidence type="ECO:0000313" key="17">
    <source>
        <dbReference type="Ensembl" id="ENSCPGP00000022411.1"/>
    </source>
</evidence>
<dbReference type="PROSITE" id="PS01080">
    <property type="entry name" value="BH1"/>
    <property type="match status" value="1"/>
</dbReference>
<evidence type="ECO:0000256" key="11">
    <source>
        <dbReference type="ARBA" id="ARBA00023136"/>
    </source>
</evidence>
<dbReference type="GO" id="GO:0005741">
    <property type="term" value="C:mitochondrial outer membrane"/>
    <property type="evidence" value="ECO:0007669"/>
    <property type="project" value="UniProtKB-SubCell"/>
</dbReference>
<evidence type="ECO:0000256" key="14">
    <source>
        <dbReference type="SAM" id="MobiDB-lite"/>
    </source>
</evidence>
<dbReference type="SUPFAM" id="SSF56854">
    <property type="entry name" value="Bcl-2 inhibitors of programmed cell death"/>
    <property type="match status" value="1"/>
</dbReference>
<evidence type="ECO:0000256" key="7">
    <source>
        <dbReference type="ARBA" id="ARBA00022833"/>
    </source>
</evidence>
<reference evidence="17" key="2">
    <citation type="submission" date="2025-09" db="UniProtKB">
        <authorList>
            <consortium name="Ensembl"/>
        </authorList>
    </citation>
    <scope>IDENTIFICATION</scope>
</reference>
<dbReference type="PANTHER" id="PTHR11256:SF41">
    <property type="entry name" value="BCL-2 HOMOLOGOUS ANTAGONIST_KILLER"/>
    <property type="match status" value="1"/>
</dbReference>
<dbReference type="GO" id="GO:0097192">
    <property type="term" value="P:extrinsic apoptotic signaling pathway in absence of ligand"/>
    <property type="evidence" value="ECO:0007669"/>
    <property type="project" value="TreeGrafter"/>
</dbReference>
<evidence type="ECO:0000256" key="5">
    <source>
        <dbReference type="ARBA" id="ARBA00022723"/>
    </source>
</evidence>
<dbReference type="GO" id="GO:0034220">
    <property type="term" value="P:monoatomic ion transmembrane transport"/>
    <property type="evidence" value="ECO:0007669"/>
    <property type="project" value="UniProtKB-ARBA"/>
</dbReference>
<dbReference type="GO" id="GO:0043065">
    <property type="term" value="P:positive regulation of apoptotic process"/>
    <property type="evidence" value="ECO:0007669"/>
    <property type="project" value="UniProtKB-ARBA"/>
</dbReference>
<dbReference type="AlphaFoldDB" id="A0A8C3KH66"/>
<keyword evidence="7" id="KW-0862">Zinc</keyword>
<keyword evidence="3 15" id="KW-0812">Transmembrane</keyword>
<dbReference type="FunFam" id="1.10.437.10:FF:000007">
    <property type="entry name" value="bcl-2 homologous antagonist/killer"/>
    <property type="match status" value="1"/>
</dbReference>
<evidence type="ECO:0000256" key="1">
    <source>
        <dbReference type="ARBA" id="ARBA00004572"/>
    </source>
</evidence>
<evidence type="ECO:0000256" key="10">
    <source>
        <dbReference type="ARBA" id="ARBA00023128"/>
    </source>
</evidence>
<keyword evidence="10" id="KW-0496">Mitochondrion</keyword>
<dbReference type="PRINTS" id="PR01862">
    <property type="entry name" value="BCL2FAMILY"/>
</dbReference>
<feature type="transmembrane region" description="Helical" evidence="15">
    <location>
        <begin position="213"/>
        <end position="231"/>
    </location>
</feature>
<feature type="region of interest" description="Disordered" evidence="14">
    <location>
        <begin position="35"/>
        <end position="115"/>
    </location>
</feature>
<dbReference type="GO" id="GO:0070059">
    <property type="term" value="P:intrinsic apoptotic signaling pathway in response to endoplasmic reticulum stress"/>
    <property type="evidence" value="ECO:0007669"/>
    <property type="project" value="UniProtKB-ARBA"/>
</dbReference>
<feature type="transmembrane region" description="Helical" evidence="15">
    <location>
        <begin position="275"/>
        <end position="293"/>
    </location>
</feature>
<dbReference type="InterPro" id="IPR026298">
    <property type="entry name" value="Bcl-2_fam"/>
</dbReference>
<reference evidence="17" key="1">
    <citation type="submission" date="2025-08" db="UniProtKB">
        <authorList>
            <consortium name="Ensembl"/>
        </authorList>
    </citation>
    <scope>IDENTIFICATION</scope>
</reference>
<dbReference type="GO" id="GO:0042802">
    <property type="term" value="F:identical protein binding"/>
    <property type="evidence" value="ECO:0007669"/>
    <property type="project" value="UniProtKB-ARBA"/>
</dbReference>
<dbReference type="Gene3D" id="1.10.437.10">
    <property type="entry name" value="Blc2-like"/>
    <property type="match status" value="1"/>
</dbReference>
<evidence type="ECO:0000256" key="8">
    <source>
        <dbReference type="ARBA" id="ARBA00022989"/>
    </source>
</evidence>
<keyword evidence="6" id="KW-1000">Mitochondrion outer membrane</keyword>
<dbReference type="InterPro" id="IPR020717">
    <property type="entry name" value="Bcl2_BH1_motif_CS"/>
</dbReference>
<dbReference type="GO" id="GO:0034644">
    <property type="term" value="P:cellular response to UV"/>
    <property type="evidence" value="ECO:0007669"/>
    <property type="project" value="UniProtKB-ARBA"/>
</dbReference>
<feature type="domain" description="Bcl-2 Bcl-2 homology region 1-3" evidence="16">
    <location>
        <begin position="166"/>
        <end position="265"/>
    </location>
</feature>
<dbReference type="GO" id="GO:0097145">
    <property type="term" value="C:BAK complex"/>
    <property type="evidence" value="ECO:0007669"/>
    <property type="project" value="UniProtKB-ARBA"/>
</dbReference>
<dbReference type="GO" id="GO:0008630">
    <property type="term" value="P:intrinsic apoptotic signaling pathway in response to DNA damage"/>
    <property type="evidence" value="ECO:0007669"/>
    <property type="project" value="TreeGrafter"/>
</dbReference>
<dbReference type="PROSITE" id="PS50062">
    <property type="entry name" value="BCL2_FAMILY"/>
    <property type="match status" value="1"/>
</dbReference>
<dbReference type="InterPro" id="IPR020726">
    <property type="entry name" value="Bcl2_BH2_motif_CS"/>
</dbReference>
<protein>
    <recommendedName>
        <fullName evidence="12">Bcl-2 homologous antagonist/killer</fullName>
    </recommendedName>
    <alternativeName>
        <fullName evidence="13">Apoptosis regulator BAK</fullName>
    </alternativeName>
</protein>
<name>A0A8C3KH66_9CHAR</name>
<sequence>MVWGWVSFLFFFFFPLSLSLFFFSLLLPGSARFLPPRRAPGRRQEGRRRGWSSSPPGCVNSPGHPCSPPGRGKADIPKSLSAMASGNNGDPPRAHGRRGSNGRRPSQELNSEDQVVKETEEVFRSYAFYRYQQEREERGEEVPMDPEIVEIEQELGSTGSQVGRRLAIIGDDINERYDAEFRYMLKSLQPTKENAYEYFTKIASSLFESGINWGRVIALLGFGYHMAIYVYQHGIPGFLRRIARYVAEFMLRNRIAQWIAQQGGWVAALDLDNVYMKYMLVVVALVMVGHLVVRRFFRP</sequence>
<dbReference type="SMART" id="SM00337">
    <property type="entry name" value="BCL"/>
    <property type="match status" value="1"/>
</dbReference>
<dbReference type="GO" id="GO:0051049">
    <property type="term" value="P:regulation of transport"/>
    <property type="evidence" value="ECO:0007669"/>
    <property type="project" value="UniProtKB-ARBA"/>
</dbReference>
<dbReference type="GO" id="GO:0051649">
    <property type="term" value="P:establishment of localization in cell"/>
    <property type="evidence" value="ECO:0007669"/>
    <property type="project" value="UniProtKB-ARBA"/>
</dbReference>
<comment type="similarity">
    <text evidence="2">Belongs to the Bcl-2 family.</text>
</comment>
<keyword evidence="5" id="KW-0479">Metal-binding</keyword>
<evidence type="ECO:0000313" key="18">
    <source>
        <dbReference type="Proteomes" id="UP000694419"/>
    </source>
</evidence>
<feature type="compositionally biased region" description="Polar residues" evidence="14">
    <location>
        <begin position="103"/>
        <end position="113"/>
    </location>
</feature>
<dbReference type="GO" id="GO:0051400">
    <property type="term" value="F:BH domain binding"/>
    <property type="evidence" value="ECO:0007669"/>
    <property type="project" value="TreeGrafter"/>
</dbReference>
<dbReference type="PANTHER" id="PTHR11256">
    <property type="entry name" value="BCL-2 RELATED"/>
    <property type="match status" value="1"/>
</dbReference>
<dbReference type="InterPro" id="IPR002475">
    <property type="entry name" value="Bcl2-like"/>
</dbReference>
<evidence type="ECO:0000256" key="9">
    <source>
        <dbReference type="ARBA" id="ARBA00022990"/>
    </source>
</evidence>
<dbReference type="CDD" id="cd06845">
    <property type="entry name" value="Bcl-2_like"/>
    <property type="match status" value="1"/>
</dbReference>
<evidence type="ECO:0000259" key="16">
    <source>
        <dbReference type="SMART" id="SM00337"/>
    </source>
</evidence>
<keyword evidence="4" id="KW-0053">Apoptosis</keyword>
<evidence type="ECO:0000256" key="12">
    <source>
        <dbReference type="ARBA" id="ARBA00067978"/>
    </source>
</evidence>
<accession>A0A8C3KH66</accession>
<keyword evidence="11 15" id="KW-0472">Membrane</keyword>
<dbReference type="InterPro" id="IPR036834">
    <property type="entry name" value="Bcl-2-like_sf"/>
</dbReference>
<dbReference type="GO" id="GO:0032469">
    <property type="term" value="P:endoplasmic reticulum calcium ion homeostasis"/>
    <property type="evidence" value="ECO:0007669"/>
    <property type="project" value="UniProtKB-ARBA"/>
</dbReference>
<organism evidence="17 18">
    <name type="scientific">Calidris pygmaea</name>
    <name type="common">Spoon-billed sandpiper</name>
    <dbReference type="NCBI Taxonomy" id="425635"/>
    <lineage>
        <taxon>Eukaryota</taxon>
        <taxon>Metazoa</taxon>
        <taxon>Chordata</taxon>
        <taxon>Craniata</taxon>
        <taxon>Vertebrata</taxon>
        <taxon>Euteleostomi</taxon>
        <taxon>Archelosauria</taxon>
        <taxon>Archosauria</taxon>
        <taxon>Dinosauria</taxon>
        <taxon>Saurischia</taxon>
        <taxon>Theropoda</taxon>
        <taxon>Coelurosauria</taxon>
        <taxon>Aves</taxon>
        <taxon>Neognathae</taxon>
        <taxon>Neoaves</taxon>
        <taxon>Charadriiformes</taxon>
        <taxon>Scolopacidae</taxon>
        <taxon>Calidris</taxon>
    </lineage>
</organism>
<dbReference type="Proteomes" id="UP000694419">
    <property type="component" value="Unplaced"/>
</dbReference>
<keyword evidence="8 15" id="KW-1133">Transmembrane helix</keyword>
<evidence type="ECO:0000256" key="4">
    <source>
        <dbReference type="ARBA" id="ARBA00022703"/>
    </source>
</evidence>
<dbReference type="GO" id="GO:0015288">
    <property type="term" value="F:porin activity"/>
    <property type="evidence" value="ECO:0007669"/>
    <property type="project" value="TreeGrafter"/>
</dbReference>
<dbReference type="GO" id="GO:0005783">
    <property type="term" value="C:endoplasmic reticulum"/>
    <property type="evidence" value="ECO:0007669"/>
    <property type="project" value="GOC"/>
</dbReference>
<comment type="subcellular location">
    <subcellularLocation>
        <location evidence="1">Mitochondrion outer membrane</location>
        <topology evidence="1">Single-pass membrane protein</topology>
    </subcellularLocation>
</comment>
<dbReference type="GO" id="GO:0001836">
    <property type="term" value="P:release of cytochrome c from mitochondria"/>
    <property type="evidence" value="ECO:0007669"/>
    <property type="project" value="TreeGrafter"/>
</dbReference>
<evidence type="ECO:0000256" key="3">
    <source>
        <dbReference type="ARBA" id="ARBA00022692"/>
    </source>
</evidence>
<evidence type="ECO:0000256" key="6">
    <source>
        <dbReference type="ARBA" id="ARBA00022787"/>
    </source>
</evidence>
<dbReference type="PROSITE" id="PS01258">
    <property type="entry name" value="BH2"/>
    <property type="match status" value="1"/>
</dbReference>
<dbReference type="InterPro" id="IPR046371">
    <property type="entry name" value="Bcl-2_BH1-3"/>
</dbReference>
<evidence type="ECO:0000256" key="13">
    <source>
        <dbReference type="ARBA" id="ARBA00083617"/>
    </source>
</evidence>
<dbReference type="GO" id="GO:0046872">
    <property type="term" value="F:metal ion binding"/>
    <property type="evidence" value="ECO:0007669"/>
    <property type="project" value="UniProtKB-KW"/>
</dbReference>
<evidence type="ECO:0000256" key="15">
    <source>
        <dbReference type="SAM" id="Phobius"/>
    </source>
</evidence>
<keyword evidence="9" id="KW-0007">Acetylation</keyword>
<keyword evidence="18" id="KW-1185">Reference proteome</keyword>
<dbReference type="Ensembl" id="ENSCPGT00000024507.1">
    <property type="protein sequence ID" value="ENSCPGP00000022411.1"/>
    <property type="gene ID" value="ENSCPGG00000015558.1"/>
</dbReference>
<feature type="transmembrane region" description="Helical" evidence="15">
    <location>
        <begin position="6"/>
        <end position="27"/>
    </location>
</feature>